<feature type="compositionally biased region" description="Gly residues" evidence="2">
    <location>
        <begin position="652"/>
        <end position="662"/>
    </location>
</feature>
<feature type="region of interest" description="Disordered" evidence="2">
    <location>
        <begin position="1"/>
        <end position="25"/>
    </location>
</feature>
<dbReference type="InterPro" id="IPR009836">
    <property type="entry name" value="GRDP-like"/>
</dbReference>
<feature type="compositionally biased region" description="Low complexity" evidence="2">
    <location>
        <begin position="492"/>
        <end position="509"/>
    </location>
</feature>
<dbReference type="PANTHER" id="PTHR34365">
    <property type="entry name" value="ENOLASE (DUF1399)"/>
    <property type="match status" value="1"/>
</dbReference>
<keyword evidence="1" id="KW-0175">Coiled coil</keyword>
<dbReference type="AlphaFoldDB" id="A0A4Q2CZF2"/>
<feature type="compositionally biased region" description="Gly residues" evidence="2">
    <location>
        <begin position="682"/>
        <end position="699"/>
    </location>
</feature>
<dbReference type="OrthoDB" id="2684236at2759"/>
<feature type="region of interest" description="Disordered" evidence="2">
    <location>
        <begin position="652"/>
        <end position="777"/>
    </location>
</feature>
<dbReference type="Pfam" id="PF07173">
    <property type="entry name" value="GRDP-like"/>
    <property type="match status" value="1"/>
</dbReference>
<name>A0A4Q2CZF2_9AGAR</name>
<reference evidence="3 4" key="1">
    <citation type="submission" date="2019-01" db="EMBL/GenBank/DDBJ databases">
        <title>Draft genome sequence of Psathyrella aberdarensis IHI B618.</title>
        <authorList>
            <person name="Buettner E."/>
            <person name="Kellner H."/>
        </authorList>
    </citation>
    <scope>NUCLEOTIDE SEQUENCE [LARGE SCALE GENOMIC DNA]</scope>
    <source>
        <strain evidence="3 4">IHI B618</strain>
    </source>
</reference>
<evidence type="ECO:0000313" key="3">
    <source>
        <dbReference type="EMBL" id="RXW12207.1"/>
    </source>
</evidence>
<keyword evidence="4" id="KW-1185">Reference proteome</keyword>
<proteinExistence type="predicted"/>
<evidence type="ECO:0000256" key="1">
    <source>
        <dbReference type="SAM" id="Coils"/>
    </source>
</evidence>
<gene>
    <name evidence="3" type="ORF">EST38_g13647</name>
</gene>
<sequence>MATKEQLPAYTTTPQPGLTPENGGDDALLPQYTFPTRFKIGGVFTDGLLVNIDQIKGHLTLLNAFSNLKTEVEGLGSDSIHDMPEDPEKRWAWFVGLAAERFDVWARCLQSKDALQPLEDTLPPLDVLMVWHSYMLNPRWYTEDSQRILECKTLVDLGQVLCKELAHLPALLDSSPSEARVTMFYTRVGEPFDPFQAASVSLTKKILCPKCRASIVVPYMNDSGSGYLQANFSASCSAPSECPLITKETLCARKLAENLSRQGMAPDSYLPGTFFTESRVADQKAGMELLKKMRQKYKVKTKSHTTQDGSTVNEDLCLKILEGANFKLDEIRGHIGRCKLLGRIMSAHSTSMIYSVELVGAVLRQGSFVQKMAHLDWTKPGFFDRSEDEIVLQHAIARFLDLMSSSPASFFVPTLDIDLVWHTHQLMNAKYEEDCQLYVGRFIDHDDKVDGLRLSSAFDLTCRAWKDRFNTPYTHCGCPPPGDTIGQRLSRFLSSGSSDSTDTPGTQSQLSPPGTRHDMLAATHASEHNAVTFTSRNTKALELAKTRHRQHARRMERRVERERAKELKTIEKGLSKEERKRREKERERDSYYCGYGQPFIMPVPLYYGGGGGGGCVSTAHGVVDHSGACGNGSGVCGGGGCSSGGCGGGGGTPPPGGTGDGGAVTAPPSGTGDGGDTVPPGGADGTVGGGSTTVPGDGGSATTSPGTGGGSTTTLPVDGDTTAHPTCKLQYPTRKLEFKHSSAFKPKLDSKPSSAFEPKLDSKPSPASKPRHHSNYK</sequence>
<dbReference type="Proteomes" id="UP000290288">
    <property type="component" value="Unassembled WGS sequence"/>
</dbReference>
<feature type="compositionally biased region" description="Low complexity" evidence="2">
    <location>
        <begin position="663"/>
        <end position="681"/>
    </location>
</feature>
<dbReference type="STRING" id="2316362.A0A4Q2CZF2"/>
<accession>A0A4Q2CZF2</accession>
<protein>
    <submittedName>
        <fullName evidence="3">Uncharacterized protein</fullName>
    </submittedName>
</protein>
<organism evidence="3 4">
    <name type="scientific">Candolleomyces aberdarensis</name>
    <dbReference type="NCBI Taxonomy" id="2316362"/>
    <lineage>
        <taxon>Eukaryota</taxon>
        <taxon>Fungi</taxon>
        <taxon>Dikarya</taxon>
        <taxon>Basidiomycota</taxon>
        <taxon>Agaricomycotina</taxon>
        <taxon>Agaricomycetes</taxon>
        <taxon>Agaricomycetidae</taxon>
        <taxon>Agaricales</taxon>
        <taxon>Agaricineae</taxon>
        <taxon>Psathyrellaceae</taxon>
        <taxon>Candolleomyces</taxon>
    </lineage>
</organism>
<evidence type="ECO:0000313" key="4">
    <source>
        <dbReference type="Proteomes" id="UP000290288"/>
    </source>
</evidence>
<dbReference type="PANTHER" id="PTHR34365:SF7">
    <property type="entry name" value="GLYCINE-RICH DOMAIN-CONTAINING PROTEIN 1"/>
    <property type="match status" value="1"/>
</dbReference>
<feature type="compositionally biased region" description="Basic and acidic residues" evidence="2">
    <location>
        <begin position="734"/>
        <end position="750"/>
    </location>
</feature>
<dbReference type="EMBL" id="SDEE01001353">
    <property type="protein sequence ID" value="RXW12207.1"/>
    <property type="molecule type" value="Genomic_DNA"/>
</dbReference>
<comment type="caution">
    <text evidence="3">The sequence shown here is derived from an EMBL/GenBank/DDBJ whole genome shotgun (WGS) entry which is preliminary data.</text>
</comment>
<evidence type="ECO:0000256" key="2">
    <source>
        <dbReference type="SAM" id="MobiDB-lite"/>
    </source>
</evidence>
<feature type="coiled-coil region" evidence="1">
    <location>
        <begin position="545"/>
        <end position="587"/>
    </location>
</feature>
<feature type="region of interest" description="Disordered" evidence="2">
    <location>
        <begin position="492"/>
        <end position="517"/>
    </location>
</feature>